<dbReference type="Gene3D" id="3.55.50.30">
    <property type="match status" value="1"/>
</dbReference>
<evidence type="ECO:0000313" key="18">
    <source>
        <dbReference type="EMBL" id="POF62628.1"/>
    </source>
</evidence>
<sequence length="962" mass="105228">MPPHDPMPPPPLPRHCDARTTAPPTPHKKDNRGKSIGKNPAATSTGIEGYECNSFSTYGLRRSTGPTTDTMENHRVTSGTERRAHARHICNTGVLADGADDRHASGPSQGTVPQGDTYPLIRFHQPARRNLPHGVHDTSACASHRPLRPSRAPFVLTGTALIALALSDPARAQSTAATVTRNAAQATHTYDIPAQSLVSALLGFGKQSGLAVTAPGELLRGKTTAGLHGQFTSSDALARLLQGSGLSYQPVGEKAFQIIPAPGAASITLGPVRVGGTVAATPASDPQAPYGPGEGFFVARSTAGTKTDTPIVKTPQSIYVINRQQMDDLQPLTIDEALRYAPGISDPVDGGGTPWANTHDIYQRGFQSDTFVDGLMTGVDPSIAEPFMMDRIEALSGPASVMYGSAAPGGIINVGLKRPTEKAQHQVNIGFGSYGRYQGQFDSSGPMTKQGNLLYRIVAMGDTQDDQVRYNKYKRLIVQPAITWKIDSKTELTLIGQYNYTPMMNQSSAAPALGSIFPKQYVRYSPSLNAGDPGFDTSRDTSYMFEYIFSHKFNKHLQFSQNFRYEHDDWYFTDLFSDGLVNGTSEMERYAMAYANHGYSVLLDTHLQGDFSTGPVKHTVLVGVDYRLQRAWGKWMFDFSAPSLNLLAPVYYQYNMKNLMAASGGKWGSEDDYLNQNGIYFQEQLQWKGLNVMLAGREDWDNWYNKFQRAFTWHAGASYQFGFGLAPYFSYATSFNPQSGNIYGAGQAAPLVGKQWEVGLKYQPPGSKMLFTAAAYDLREDNVLVNDPYHQNFSLQIGQVRVRGVDLSANVNIAEGLNLSATYSYMYPENSRSNLTSKNLAGNLVSTQGKSPTELPRNTVSLLVDYKFPRGILQGLSFNAGMRYVGFTQGDMANSFHVPGYTVFDGGADYDFGKLSSTLKGVNFRVSLVNAFNKEYVVECTSGTSCGWGQLRRVFGTIGYRW</sequence>
<dbReference type="Gene3D" id="2.40.170.20">
    <property type="entry name" value="TonB-dependent receptor, beta-barrel domain"/>
    <property type="match status" value="1"/>
</dbReference>
<keyword evidence="5" id="KW-0410">Iron transport</keyword>
<evidence type="ECO:0000259" key="17">
    <source>
        <dbReference type="SMART" id="SM00965"/>
    </source>
</evidence>
<keyword evidence="10 15" id="KW-0798">TonB box</keyword>
<dbReference type="Pfam" id="PF07715">
    <property type="entry name" value="Plug"/>
    <property type="match status" value="1"/>
</dbReference>
<evidence type="ECO:0000256" key="16">
    <source>
        <dbReference type="SAM" id="MobiDB-lite"/>
    </source>
</evidence>
<dbReference type="NCBIfam" id="TIGR01783">
    <property type="entry name" value="TonB-siderophor"/>
    <property type="match status" value="1"/>
</dbReference>
<dbReference type="EMBL" id="POTC01000020">
    <property type="protein sequence ID" value="POF62628.1"/>
    <property type="molecule type" value="Genomic_DNA"/>
</dbReference>
<dbReference type="SMART" id="SM00965">
    <property type="entry name" value="STN"/>
    <property type="match status" value="1"/>
</dbReference>
<dbReference type="CDD" id="cd01347">
    <property type="entry name" value="ligand_gated_channel"/>
    <property type="match status" value="1"/>
</dbReference>
<dbReference type="Pfam" id="PF07660">
    <property type="entry name" value="STN"/>
    <property type="match status" value="1"/>
</dbReference>
<dbReference type="InterPro" id="IPR037066">
    <property type="entry name" value="Plug_dom_sf"/>
</dbReference>
<organism evidence="18 19">
    <name type="scientific">Novacetimonas maltaceti</name>
    <dbReference type="NCBI Taxonomy" id="1203393"/>
    <lineage>
        <taxon>Bacteria</taxon>
        <taxon>Pseudomonadati</taxon>
        <taxon>Pseudomonadota</taxon>
        <taxon>Alphaproteobacteria</taxon>
        <taxon>Acetobacterales</taxon>
        <taxon>Acetobacteraceae</taxon>
        <taxon>Novacetimonas</taxon>
    </lineage>
</organism>
<evidence type="ECO:0000256" key="8">
    <source>
        <dbReference type="ARBA" id="ARBA00023004"/>
    </source>
</evidence>
<keyword evidence="4 14" id="KW-1134">Transmembrane beta strand</keyword>
<feature type="compositionally biased region" description="Pro residues" evidence="16">
    <location>
        <begin position="1"/>
        <end position="13"/>
    </location>
</feature>
<proteinExistence type="inferred from homology"/>
<evidence type="ECO:0000256" key="12">
    <source>
        <dbReference type="ARBA" id="ARBA00023170"/>
    </source>
</evidence>
<gene>
    <name evidence="18" type="primary">fhuA_1</name>
    <name evidence="18" type="ORF">KMAL_17490</name>
</gene>
<accession>A0A2S3W1E3</accession>
<comment type="subcellular location">
    <subcellularLocation>
        <location evidence="1 14">Cell outer membrane</location>
        <topology evidence="1 14">Multi-pass membrane protein</topology>
    </subcellularLocation>
</comment>
<name>A0A2S3W1E3_9PROT</name>
<protein>
    <submittedName>
        <fullName evidence="18">Ferrichrome-iron receptor</fullName>
    </submittedName>
</protein>
<dbReference type="GO" id="GO:0015344">
    <property type="term" value="F:siderophore uptake transmembrane transporter activity"/>
    <property type="evidence" value="ECO:0007669"/>
    <property type="project" value="TreeGrafter"/>
</dbReference>
<keyword evidence="3 14" id="KW-0813">Transport</keyword>
<evidence type="ECO:0000256" key="7">
    <source>
        <dbReference type="ARBA" id="ARBA00022729"/>
    </source>
</evidence>
<dbReference type="PANTHER" id="PTHR32552:SF68">
    <property type="entry name" value="FERRICHROME OUTER MEMBRANE TRANSPORTER_PHAGE RECEPTOR"/>
    <property type="match status" value="1"/>
</dbReference>
<dbReference type="Gene3D" id="2.170.130.10">
    <property type="entry name" value="TonB-dependent receptor, plug domain"/>
    <property type="match status" value="1"/>
</dbReference>
<evidence type="ECO:0000256" key="13">
    <source>
        <dbReference type="ARBA" id="ARBA00023237"/>
    </source>
</evidence>
<dbReference type="GO" id="GO:0009279">
    <property type="term" value="C:cell outer membrane"/>
    <property type="evidence" value="ECO:0007669"/>
    <property type="project" value="UniProtKB-SubCell"/>
</dbReference>
<evidence type="ECO:0000256" key="14">
    <source>
        <dbReference type="PROSITE-ProRule" id="PRU01360"/>
    </source>
</evidence>
<dbReference type="InterPro" id="IPR011662">
    <property type="entry name" value="Secretin/TonB_short_N"/>
</dbReference>
<evidence type="ECO:0000256" key="5">
    <source>
        <dbReference type="ARBA" id="ARBA00022496"/>
    </source>
</evidence>
<dbReference type="AlphaFoldDB" id="A0A2S3W1E3"/>
<evidence type="ECO:0000256" key="2">
    <source>
        <dbReference type="ARBA" id="ARBA00009810"/>
    </source>
</evidence>
<evidence type="ECO:0000256" key="10">
    <source>
        <dbReference type="ARBA" id="ARBA00023077"/>
    </source>
</evidence>
<evidence type="ECO:0000256" key="9">
    <source>
        <dbReference type="ARBA" id="ARBA00023065"/>
    </source>
</evidence>
<keyword evidence="7" id="KW-0732">Signal</keyword>
<evidence type="ECO:0000313" key="19">
    <source>
        <dbReference type="Proteomes" id="UP000237344"/>
    </source>
</evidence>
<dbReference type="GO" id="GO:0038023">
    <property type="term" value="F:signaling receptor activity"/>
    <property type="evidence" value="ECO:0007669"/>
    <property type="project" value="InterPro"/>
</dbReference>
<dbReference type="InterPro" id="IPR012910">
    <property type="entry name" value="Plug_dom"/>
</dbReference>
<comment type="caution">
    <text evidence="18">The sequence shown here is derived from an EMBL/GenBank/DDBJ whole genome shotgun (WGS) entry which is preliminary data.</text>
</comment>
<dbReference type="OrthoDB" id="9760333at2"/>
<evidence type="ECO:0000256" key="3">
    <source>
        <dbReference type="ARBA" id="ARBA00022448"/>
    </source>
</evidence>
<evidence type="ECO:0000256" key="11">
    <source>
        <dbReference type="ARBA" id="ARBA00023136"/>
    </source>
</evidence>
<dbReference type="GO" id="GO:0015891">
    <property type="term" value="P:siderophore transport"/>
    <property type="evidence" value="ECO:0007669"/>
    <property type="project" value="InterPro"/>
</dbReference>
<reference evidence="18 19" key="1">
    <citation type="submission" date="2018-01" db="EMBL/GenBank/DDBJ databases">
        <title>Draft Genome Sequence of Komagataeibacter maltaceti LMG 1529, a Vinegar Producing Acetic Acid Bacterium Isolated from Malt Vinegar Brewery Acetifiers.</title>
        <authorList>
            <person name="Zhang Q."/>
            <person name="Hollensteiner J."/>
            <person name="Poehlein A."/>
            <person name="Daniel R."/>
        </authorList>
    </citation>
    <scope>NUCLEOTIDE SEQUENCE [LARGE SCALE GENOMIC DNA]</scope>
    <source>
        <strain evidence="18 19">LMG 1529</strain>
    </source>
</reference>
<dbReference type="InterPro" id="IPR036942">
    <property type="entry name" value="Beta-barrel_TonB_sf"/>
</dbReference>
<keyword evidence="6 14" id="KW-0812">Transmembrane</keyword>
<feature type="compositionally biased region" description="Basic and acidic residues" evidence="16">
    <location>
        <begin position="71"/>
        <end position="83"/>
    </location>
</feature>
<dbReference type="PANTHER" id="PTHR32552">
    <property type="entry name" value="FERRICHROME IRON RECEPTOR-RELATED"/>
    <property type="match status" value="1"/>
</dbReference>
<keyword evidence="9" id="KW-0406">Ion transport</keyword>
<keyword evidence="8" id="KW-0408">Iron</keyword>
<evidence type="ECO:0000256" key="6">
    <source>
        <dbReference type="ARBA" id="ARBA00022692"/>
    </source>
</evidence>
<feature type="region of interest" description="Disordered" evidence="16">
    <location>
        <begin position="1"/>
        <end position="116"/>
    </location>
</feature>
<dbReference type="PROSITE" id="PS52016">
    <property type="entry name" value="TONB_DEPENDENT_REC_3"/>
    <property type="match status" value="1"/>
</dbReference>
<dbReference type="Pfam" id="PF00593">
    <property type="entry name" value="TonB_dep_Rec_b-barrel"/>
    <property type="match status" value="1"/>
</dbReference>
<dbReference type="InterPro" id="IPR039426">
    <property type="entry name" value="TonB-dep_rcpt-like"/>
</dbReference>
<keyword evidence="11 14" id="KW-0472">Membrane</keyword>
<evidence type="ECO:0000256" key="4">
    <source>
        <dbReference type="ARBA" id="ARBA00022452"/>
    </source>
</evidence>
<evidence type="ECO:0000256" key="15">
    <source>
        <dbReference type="RuleBase" id="RU003357"/>
    </source>
</evidence>
<keyword evidence="19" id="KW-1185">Reference proteome</keyword>
<keyword evidence="12 18" id="KW-0675">Receptor</keyword>
<dbReference type="SUPFAM" id="SSF56935">
    <property type="entry name" value="Porins"/>
    <property type="match status" value="1"/>
</dbReference>
<feature type="domain" description="Secretin/TonB short N-terminal" evidence="17">
    <location>
        <begin position="210"/>
        <end position="261"/>
    </location>
</feature>
<dbReference type="Proteomes" id="UP000237344">
    <property type="component" value="Unassembled WGS sequence"/>
</dbReference>
<comment type="similarity">
    <text evidence="2 14 15">Belongs to the TonB-dependent receptor family.</text>
</comment>
<evidence type="ECO:0000256" key="1">
    <source>
        <dbReference type="ARBA" id="ARBA00004571"/>
    </source>
</evidence>
<dbReference type="InterPro" id="IPR010105">
    <property type="entry name" value="TonB_sidphr_rcpt"/>
</dbReference>
<keyword evidence="13 14" id="KW-0998">Cell outer membrane</keyword>
<dbReference type="InterPro" id="IPR000531">
    <property type="entry name" value="Beta-barrel_TonB"/>
</dbReference>